<evidence type="ECO:0000256" key="1">
    <source>
        <dbReference type="ARBA" id="ARBA00022679"/>
    </source>
</evidence>
<dbReference type="InterPro" id="IPR041068">
    <property type="entry name" value="HTH_51"/>
</dbReference>
<dbReference type="SUPFAM" id="SSF53335">
    <property type="entry name" value="S-adenosyl-L-methionine-dependent methyltransferases"/>
    <property type="match status" value="1"/>
</dbReference>
<dbReference type="AlphaFoldDB" id="A0A074WYV8"/>
<keyword evidence="1" id="KW-0808">Transferase</keyword>
<evidence type="ECO:0000313" key="4">
    <source>
        <dbReference type="EMBL" id="KEQ78405.1"/>
    </source>
</evidence>
<gene>
    <name evidence="4" type="ORF">M438DRAFT_360539</name>
</gene>
<feature type="domain" description="Methyltransferase fungal type helix-turn-helix" evidence="3">
    <location>
        <begin position="37"/>
        <end position="115"/>
    </location>
</feature>
<keyword evidence="5" id="KW-1185">Reference proteome</keyword>
<reference evidence="4 5" key="1">
    <citation type="journal article" date="2014" name="BMC Genomics">
        <title>Genome sequencing of four Aureobasidium pullulans varieties: biotechnological potential, stress tolerance, and description of new species.</title>
        <authorList>
            <person name="Gostin Ar C."/>
            <person name="Ohm R.A."/>
            <person name="Kogej T."/>
            <person name="Sonjak S."/>
            <person name="Turk M."/>
            <person name="Zajc J."/>
            <person name="Zalar P."/>
            <person name="Grube M."/>
            <person name="Sun H."/>
            <person name="Han J."/>
            <person name="Sharma A."/>
            <person name="Chiniquy J."/>
            <person name="Ngan C.Y."/>
            <person name="Lipzen A."/>
            <person name="Barry K."/>
            <person name="Grigoriev I.V."/>
            <person name="Gunde-Cimerman N."/>
        </authorList>
    </citation>
    <scope>NUCLEOTIDE SEQUENCE [LARGE SCALE GENOMIC DNA]</scope>
    <source>
        <strain evidence="4 5">EXF-150</strain>
    </source>
</reference>
<dbReference type="HOGENOM" id="CLU_1034337_0_0_1"/>
<dbReference type="STRING" id="1043002.A0A074WYV8"/>
<sequence length="269" mass="30288">MVLRMIAVLALVPPASGLIHESILQPLYRREVRLSTIVDYKIANFVDVILAKSTQLCVALVVEAFDKLGCPINAFVTGQEVQRITYQSWHEKLVDYLYKLQDKEARLLNIEESRITRSAIAYPTESSDALLQNLLRDHPKWTFASNLTHFAGKHLSEVLTGKIDGIIVISANRQRRDPVSEFYCEHSFNKMPYHQMQDFIGRLVSLIWMEDGPLKILEMGAGTGGTTCVLVPFLASLGIPLEYTFTDISPSMVAQAKKEVPISLHENFP</sequence>
<feature type="chain" id="PRO_5001701921" description="Methyltransferase fungal type helix-turn-helix domain-containing protein" evidence="2">
    <location>
        <begin position="18"/>
        <end position="269"/>
    </location>
</feature>
<evidence type="ECO:0000256" key="2">
    <source>
        <dbReference type="SAM" id="SignalP"/>
    </source>
</evidence>
<dbReference type="Gene3D" id="3.40.50.150">
    <property type="entry name" value="Vaccinia Virus protein VP39"/>
    <property type="match status" value="1"/>
</dbReference>
<protein>
    <recommendedName>
        <fullName evidence="3">Methyltransferase fungal type helix-turn-helix domain-containing protein</fullName>
    </recommendedName>
</protein>
<dbReference type="GO" id="GO:0016740">
    <property type="term" value="F:transferase activity"/>
    <property type="evidence" value="ECO:0007669"/>
    <property type="project" value="UniProtKB-KW"/>
</dbReference>
<dbReference type="Pfam" id="PF18558">
    <property type="entry name" value="HTH_51"/>
    <property type="match status" value="1"/>
</dbReference>
<proteinExistence type="predicted"/>
<keyword evidence="2" id="KW-0732">Signal</keyword>
<dbReference type="GeneID" id="40749750"/>
<feature type="signal peptide" evidence="2">
    <location>
        <begin position="1"/>
        <end position="17"/>
    </location>
</feature>
<dbReference type="RefSeq" id="XP_029754592.1">
    <property type="nucleotide sequence ID" value="XM_029907444.1"/>
</dbReference>
<dbReference type="Proteomes" id="UP000030706">
    <property type="component" value="Unassembled WGS sequence"/>
</dbReference>
<accession>A0A074WYV8</accession>
<name>A0A074WYV8_AURPU</name>
<dbReference type="InterPro" id="IPR029063">
    <property type="entry name" value="SAM-dependent_MTases_sf"/>
</dbReference>
<evidence type="ECO:0000259" key="3">
    <source>
        <dbReference type="Pfam" id="PF18558"/>
    </source>
</evidence>
<organism evidence="4 5">
    <name type="scientific">Aureobasidium pullulans EXF-150</name>
    <dbReference type="NCBI Taxonomy" id="1043002"/>
    <lineage>
        <taxon>Eukaryota</taxon>
        <taxon>Fungi</taxon>
        <taxon>Dikarya</taxon>
        <taxon>Ascomycota</taxon>
        <taxon>Pezizomycotina</taxon>
        <taxon>Dothideomycetes</taxon>
        <taxon>Dothideomycetidae</taxon>
        <taxon>Dothideales</taxon>
        <taxon>Saccotheciaceae</taxon>
        <taxon>Aureobasidium</taxon>
    </lineage>
</organism>
<evidence type="ECO:0000313" key="5">
    <source>
        <dbReference type="Proteomes" id="UP000030706"/>
    </source>
</evidence>
<dbReference type="OrthoDB" id="329835at2759"/>
<dbReference type="EMBL" id="KL585026">
    <property type="protein sequence ID" value="KEQ78405.1"/>
    <property type="molecule type" value="Genomic_DNA"/>
</dbReference>